<keyword evidence="7" id="KW-0067">ATP-binding</keyword>
<keyword evidence="6 11" id="KW-0418">Kinase</keyword>
<dbReference type="GO" id="GO:0033862">
    <property type="term" value="F:UMP kinase activity"/>
    <property type="evidence" value="ECO:0007669"/>
    <property type="project" value="UniProtKB-EC"/>
</dbReference>
<keyword evidence="5" id="KW-0547">Nucleotide-binding</keyword>
<dbReference type="EC" id="2.7.4.22" evidence="3"/>
<dbReference type="EMBL" id="WJQU01000001">
    <property type="protein sequence ID" value="KAJ6645074.1"/>
    <property type="molecule type" value="Genomic_DNA"/>
</dbReference>
<evidence type="ECO:0000256" key="3">
    <source>
        <dbReference type="ARBA" id="ARBA00012899"/>
    </source>
</evidence>
<gene>
    <name evidence="11" type="primary">pyrH_1</name>
    <name evidence="11" type="ORF">Bhyg_00275</name>
</gene>
<organism evidence="11 12">
    <name type="scientific">Pseudolycoriella hygida</name>
    <dbReference type="NCBI Taxonomy" id="35572"/>
    <lineage>
        <taxon>Eukaryota</taxon>
        <taxon>Metazoa</taxon>
        <taxon>Ecdysozoa</taxon>
        <taxon>Arthropoda</taxon>
        <taxon>Hexapoda</taxon>
        <taxon>Insecta</taxon>
        <taxon>Pterygota</taxon>
        <taxon>Neoptera</taxon>
        <taxon>Endopterygota</taxon>
        <taxon>Diptera</taxon>
        <taxon>Nematocera</taxon>
        <taxon>Sciaroidea</taxon>
        <taxon>Sciaridae</taxon>
        <taxon>Pseudolycoriella</taxon>
    </lineage>
</organism>
<evidence type="ECO:0000256" key="2">
    <source>
        <dbReference type="ARBA" id="ARBA00007614"/>
    </source>
</evidence>
<dbReference type="Gene3D" id="3.40.1160.10">
    <property type="entry name" value="Acetylglutamate kinase-like"/>
    <property type="match status" value="1"/>
</dbReference>
<evidence type="ECO:0000259" key="10">
    <source>
        <dbReference type="Pfam" id="PF00696"/>
    </source>
</evidence>
<comment type="pathway">
    <text evidence="1">Pyrimidine metabolism; CTP biosynthesis via de novo pathway; UDP from UMP (UMPK route): step 1/1.</text>
</comment>
<dbReference type="GO" id="GO:0006225">
    <property type="term" value="P:UDP biosynthetic process"/>
    <property type="evidence" value="ECO:0007669"/>
    <property type="project" value="TreeGrafter"/>
</dbReference>
<comment type="caution">
    <text evidence="11">The sequence shown here is derived from an EMBL/GenBank/DDBJ whole genome shotgun (WGS) entry which is preliminary data.</text>
</comment>
<evidence type="ECO:0000256" key="4">
    <source>
        <dbReference type="ARBA" id="ARBA00022679"/>
    </source>
</evidence>
<evidence type="ECO:0000256" key="1">
    <source>
        <dbReference type="ARBA" id="ARBA00004791"/>
    </source>
</evidence>
<dbReference type="OrthoDB" id="8190532at2759"/>
<dbReference type="GO" id="GO:0005524">
    <property type="term" value="F:ATP binding"/>
    <property type="evidence" value="ECO:0007669"/>
    <property type="project" value="UniProtKB-KW"/>
</dbReference>
<evidence type="ECO:0000256" key="5">
    <source>
        <dbReference type="ARBA" id="ARBA00022741"/>
    </source>
</evidence>
<evidence type="ECO:0000256" key="8">
    <source>
        <dbReference type="ARBA" id="ARBA00022975"/>
    </source>
</evidence>
<dbReference type="Pfam" id="PF13328">
    <property type="entry name" value="HD_4"/>
    <property type="match status" value="1"/>
</dbReference>
<dbReference type="NCBIfam" id="TIGR01045">
    <property type="entry name" value="RPE1"/>
    <property type="match status" value="1"/>
</dbReference>
<dbReference type="InterPro" id="IPR005728">
    <property type="entry name" value="RPE1"/>
</dbReference>
<dbReference type="AlphaFoldDB" id="A0A9Q0N7M2"/>
<reference evidence="11" key="1">
    <citation type="submission" date="2022-07" db="EMBL/GenBank/DDBJ databases">
        <authorList>
            <person name="Trinca V."/>
            <person name="Uliana J.V.C."/>
            <person name="Torres T.T."/>
            <person name="Ward R.J."/>
            <person name="Monesi N."/>
        </authorList>
    </citation>
    <scope>NUCLEOTIDE SEQUENCE</scope>
    <source>
        <strain evidence="11">HSMRA1968</strain>
        <tissue evidence="11">Whole embryos</tissue>
    </source>
</reference>
<dbReference type="InterPro" id="IPR003607">
    <property type="entry name" value="HD/PDEase_dom"/>
</dbReference>
<dbReference type="SUPFAM" id="SSF53633">
    <property type="entry name" value="Carbamate kinase-like"/>
    <property type="match status" value="1"/>
</dbReference>
<dbReference type="CDD" id="cd00077">
    <property type="entry name" value="HDc"/>
    <property type="match status" value="1"/>
</dbReference>
<dbReference type="PANTHER" id="PTHR42833">
    <property type="entry name" value="URIDYLATE KINASE"/>
    <property type="match status" value="1"/>
</dbReference>
<evidence type="ECO:0000313" key="11">
    <source>
        <dbReference type="EMBL" id="KAJ6645074.1"/>
    </source>
</evidence>
<sequence length="712" mass="80408">MIKYKRLLIKLSGEAISNPVNKNIFDHQALEYITDEIIKVKEMGVQVAIIIGGGNIFRGNIAARWGIERAEADNIGMLGTIINSLMFRTALKAKSAYKIRVMTAMRMESFAELYIRLRAINYLDKDYIVIFAGGTGQPYITTDYPAVQRAIETKCDAILVAKNGTNGVFSSDPKKDDNAMLYKTLAYEDFITKNLNIMDHSAILLAKENGLPMHIFNFSQPAAMLDICKGINIDVKNFLNKYQKNLPPILLDFSTVSLQQAVDHPRILASKTRFIDIPVSGSIEDVYDGKLTLFIGAYELKIRLLAIFIIRLLAKLAYAEEFEGDAERRTPAYLSVREDSSTASTYKLPAEVEFCKRSILTIRIKVLDNRKYNWQTKYPNCKYAEKLLSKLSELNYQVTRPVDIDAIKKGIYYAKKYHGSQMRQSGDPYYSHPIEVAYMVAEYTALELPQYFRTDMIITSLLHDTLEDTDLSEKLISMVFGKQIARQVEDLTRIKSYGKISSKEMLDLLFQQKKFDVAFIKVFDRIHNLQTLSAKSPEKAKKIVKETIEYFIILCTYLEIPAAEQKLIKLCYQNFPTNQPIYYDSEGWFVKLAVSVLISSKTFFIRRLASANSGVSRKVVLATEPINDITAPSQNARRQLKPCEVTSDAMPKAAMPPKAAKADNDPTLAYCIGGLSISVKYSSAPIISLIEDMPCTIRHIVSTQAAVTPIWA</sequence>
<dbReference type="Gene3D" id="1.10.3210.10">
    <property type="entry name" value="Hypothetical protein af1432"/>
    <property type="match status" value="1"/>
</dbReference>
<protein>
    <recommendedName>
        <fullName evidence="3">UMP kinase</fullName>
        <ecNumber evidence="3">2.7.4.22</ecNumber>
    </recommendedName>
    <alternativeName>
        <fullName evidence="9">Uridine monophosphate kinase</fullName>
    </alternativeName>
</protein>
<dbReference type="SUPFAM" id="SSF109604">
    <property type="entry name" value="HD-domain/PDEase-like"/>
    <property type="match status" value="1"/>
</dbReference>
<comment type="similarity">
    <text evidence="2">Belongs to the UMP kinase family.</text>
</comment>
<name>A0A9Q0N7M2_9DIPT</name>
<dbReference type="Pfam" id="PF00696">
    <property type="entry name" value="AA_kinase"/>
    <property type="match status" value="1"/>
</dbReference>
<feature type="domain" description="Aspartate/glutamate/uridylate kinase" evidence="10">
    <location>
        <begin position="5"/>
        <end position="217"/>
    </location>
</feature>
<dbReference type="Proteomes" id="UP001151699">
    <property type="component" value="Chromosome A"/>
</dbReference>
<keyword evidence="8" id="KW-0665">Pyrimidine biosynthesis</keyword>
<dbReference type="GO" id="GO:0005737">
    <property type="term" value="C:cytoplasm"/>
    <property type="evidence" value="ECO:0007669"/>
    <property type="project" value="InterPro"/>
</dbReference>
<evidence type="ECO:0000256" key="7">
    <source>
        <dbReference type="ARBA" id="ARBA00022840"/>
    </source>
</evidence>
<dbReference type="PANTHER" id="PTHR42833:SF4">
    <property type="entry name" value="URIDYLATE KINASE PUMPKIN, CHLOROPLASTIC"/>
    <property type="match status" value="1"/>
</dbReference>
<keyword evidence="12" id="KW-1185">Reference proteome</keyword>
<accession>A0A9Q0N7M2</accession>
<evidence type="ECO:0000256" key="9">
    <source>
        <dbReference type="ARBA" id="ARBA00032092"/>
    </source>
</evidence>
<dbReference type="InterPro" id="IPR036393">
    <property type="entry name" value="AceGlu_kinase-like_sf"/>
</dbReference>
<dbReference type="InterPro" id="IPR001048">
    <property type="entry name" value="Asp/Glu/Uridylate_kinase"/>
</dbReference>
<dbReference type="HAMAP" id="MF_01220_B">
    <property type="entry name" value="PyrH_B"/>
    <property type="match status" value="1"/>
</dbReference>
<evidence type="ECO:0000313" key="12">
    <source>
        <dbReference type="Proteomes" id="UP001151699"/>
    </source>
</evidence>
<dbReference type="CDD" id="cd04254">
    <property type="entry name" value="AAK_UMPK-PyrH-Ec"/>
    <property type="match status" value="1"/>
</dbReference>
<dbReference type="InterPro" id="IPR015963">
    <property type="entry name" value="Uridylate_kinase_bac"/>
</dbReference>
<dbReference type="NCBIfam" id="TIGR02075">
    <property type="entry name" value="pyrH_bact"/>
    <property type="match status" value="1"/>
</dbReference>
<proteinExistence type="inferred from homology"/>
<dbReference type="FunFam" id="3.40.1160.10:FF:000001">
    <property type="entry name" value="Uridylate kinase"/>
    <property type="match status" value="1"/>
</dbReference>
<keyword evidence="4" id="KW-0808">Transferase</keyword>
<evidence type="ECO:0000256" key="6">
    <source>
        <dbReference type="ARBA" id="ARBA00022777"/>
    </source>
</evidence>